<dbReference type="EMBL" id="FOXQ01000008">
    <property type="protein sequence ID" value="SFQ28992.1"/>
    <property type="molecule type" value="Genomic_DNA"/>
</dbReference>
<feature type="chain" id="PRO_5011527543" evidence="1">
    <location>
        <begin position="20"/>
        <end position="275"/>
    </location>
</feature>
<evidence type="ECO:0000313" key="3">
    <source>
        <dbReference type="Proteomes" id="UP000199031"/>
    </source>
</evidence>
<proteinExistence type="predicted"/>
<dbReference type="STRING" id="1465490.SAMN05444277_10852"/>
<reference evidence="2 3" key="1">
    <citation type="submission" date="2016-10" db="EMBL/GenBank/DDBJ databases">
        <authorList>
            <person name="de Groot N.N."/>
        </authorList>
    </citation>
    <scope>NUCLEOTIDE SEQUENCE [LARGE SCALE GENOMIC DNA]</scope>
    <source>
        <strain evidence="2 3">DSM 28286</strain>
    </source>
</reference>
<keyword evidence="1" id="KW-0732">Signal</keyword>
<evidence type="ECO:0000313" key="2">
    <source>
        <dbReference type="EMBL" id="SFQ28992.1"/>
    </source>
</evidence>
<name>A0A1I5XAJ0_9BACT</name>
<dbReference type="GO" id="GO:0016747">
    <property type="term" value="F:acyltransferase activity, transferring groups other than amino-acyl groups"/>
    <property type="evidence" value="ECO:0007669"/>
    <property type="project" value="TreeGrafter"/>
</dbReference>
<dbReference type="InterPro" id="IPR000801">
    <property type="entry name" value="Esterase-like"/>
</dbReference>
<dbReference type="InterPro" id="IPR050583">
    <property type="entry name" value="Mycobacterial_A85_antigen"/>
</dbReference>
<dbReference type="InterPro" id="IPR029058">
    <property type="entry name" value="AB_hydrolase_fold"/>
</dbReference>
<dbReference type="RefSeq" id="WP_090659331.1">
    <property type="nucleotide sequence ID" value="NZ_FOXQ01000008.1"/>
</dbReference>
<dbReference type="Pfam" id="PF00756">
    <property type="entry name" value="Esterase"/>
    <property type="match status" value="1"/>
</dbReference>
<keyword evidence="3" id="KW-1185">Reference proteome</keyword>
<dbReference type="GO" id="GO:0016787">
    <property type="term" value="F:hydrolase activity"/>
    <property type="evidence" value="ECO:0007669"/>
    <property type="project" value="UniProtKB-KW"/>
</dbReference>
<dbReference type="Gene3D" id="3.40.50.1820">
    <property type="entry name" value="alpha/beta hydrolase"/>
    <property type="match status" value="1"/>
</dbReference>
<accession>A0A1I5XAJ0</accession>
<feature type="signal peptide" evidence="1">
    <location>
        <begin position="1"/>
        <end position="19"/>
    </location>
</feature>
<dbReference type="OrthoDB" id="9803578at2"/>
<dbReference type="PANTHER" id="PTHR48098">
    <property type="entry name" value="ENTEROCHELIN ESTERASE-RELATED"/>
    <property type="match status" value="1"/>
</dbReference>
<sequence length="275" mass="31356">MKKLLFAISFTAACFFVNAANVDTIAIYSKSMHKNVKCIVITPSKYAMDTAHLPVVYLLHGYSGNYSDWVLKAPDLLQTIDENDFIVVCPDGAFGSWYFDSPVDTSMKYETNVALEIPEYIDAHYRTIASRKARAITGLSMGGHGALYLAIKHTNIFGAAGSMSGGVDFRPFPGNWDIKKYLGDYASHKDVWDKNVVVNLAGSLQNDELKLIFDCGVNDFFIQVNRDLHQKLLDNKIDHDYIERPGEHNWVYWNNSIKYQLLFFRRYFIDNKMMN</sequence>
<dbReference type="SUPFAM" id="SSF53474">
    <property type="entry name" value="alpha/beta-Hydrolases"/>
    <property type="match status" value="1"/>
</dbReference>
<dbReference type="Proteomes" id="UP000199031">
    <property type="component" value="Unassembled WGS sequence"/>
</dbReference>
<dbReference type="PANTHER" id="PTHR48098:SF1">
    <property type="entry name" value="DIACYLGLYCEROL ACYLTRANSFERASE_MYCOLYLTRANSFERASE AG85A"/>
    <property type="match status" value="1"/>
</dbReference>
<dbReference type="AlphaFoldDB" id="A0A1I5XAJ0"/>
<keyword evidence="2" id="KW-0378">Hydrolase</keyword>
<protein>
    <submittedName>
        <fullName evidence="2">S-formylglutathione hydrolase FrmB</fullName>
    </submittedName>
</protein>
<organism evidence="2 3">
    <name type="scientific">Parafilimonas terrae</name>
    <dbReference type="NCBI Taxonomy" id="1465490"/>
    <lineage>
        <taxon>Bacteria</taxon>
        <taxon>Pseudomonadati</taxon>
        <taxon>Bacteroidota</taxon>
        <taxon>Chitinophagia</taxon>
        <taxon>Chitinophagales</taxon>
        <taxon>Chitinophagaceae</taxon>
        <taxon>Parafilimonas</taxon>
    </lineage>
</organism>
<evidence type="ECO:0000256" key="1">
    <source>
        <dbReference type="SAM" id="SignalP"/>
    </source>
</evidence>
<gene>
    <name evidence="2" type="ORF">SAMN05444277_10852</name>
</gene>